<reference evidence="10 11" key="1">
    <citation type="submission" date="2018-08" db="EMBL/GenBank/DDBJ databases">
        <title>Fulvimarina sp. 85, whole genome shotgun sequence.</title>
        <authorList>
            <person name="Tuo L."/>
        </authorList>
    </citation>
    <scope>NUCLEOTIDE SEQUENCE [LARGE SCALE GENOMIC DNA]</scope>
    <source>
        <strain evidence="10 11">85</strain>
    </source>
</reference>
<feature type="transmembrane region" description="Helical" evidence="9">
    <location>
        <begin position="305"/>
        <end position="323"/>
    </location>
</feature>
<evidence type="ECO:0000256" key="6">
    <source>
        <dbReference type="ARBA" id="ARBA00022989"/>
    </source>
</evidence>
<dbReference type="Pfam" id="PF01032">
    <property type="entry name" value="FecCD"/>
    <property type="match status" value="2"/>
</dbReference>
<evidence type="ECO:0000313" key="11">
    <source>
        <dbReference type="Proteomes" id="UP000264310"/>
    </source>
</evidence>
<evidence type="ECO:0000256" key="8">
    <source>
        <dbReference type="SAM" id="MobiDB-lite"/>
    </source>
</evidence>
<keyword evidence="6 9" id="KW-1133">Transmembrane helix</keyword>
<feature type="transmembrane region" description="Helical" evidence="9">
    <location>
        <begin position="623"/>
        <end position="649"/>
    </location>
</feature>
<feature type="transmembrane region" description="Helical" evidence="9">
    <location>
        <begin position="206"/>
        <end position="226"/>
    </location>
</feature>
<sequence length="715" mass="72702">MAGPAPSRGRSHGRVAAGQRLRRARLGPPPVALRNRRAPRRTAKPRRRDHPKVRPLVSRSVAPTSRIALFRRANPALLCWAGLFAVALAVFATASVLRLGDLSPRFSESFLAYGLLPRGAFALLAGAALGLSGALLQRVLRNPAADASTLGIGSGAQLALGAATLFFPALLAEGRFLVAFLGGSGALLVVLALARLREYDPVTTVLCGLVVSLVCGALSATLILYGGDYMLSLHLWGGGTISQSGWRDSSLLFGALIAAILAALLLSRPLTLLGLSDESARGLGAGVGLVRLSVIAIATGLAATVTAAVGIIGFIGLMAANLARLSGARTVNAQLLAAPLMGAVLLFATDAAVLLFETLTTTSLATGAVTALLGGPLLLWLLPRLAHRAGPALSVPVRDIAHRRLALALLLAAIPAAFVLSLVLKPAMDGILLDLAAIEALSPLRWPRLLAGASAGAMLALAGTLLQRLTGNPVASPEVLGISSGAGLGLAVLLLFAPFAGTGPAFAATFAGSLLSLAAILVFARAAGLGPERLLLGGIAVASLAGAGVTLVMARGGPEASRLLDWMSGSTARVGPGLALAEAAILLVLLPLALLAHRWLSLLALGTPTARGLGLSPERAGSALITLAAVLTAAATLAVGPLSFVGLMAPHLARVAGFRRPADQLLAAPLIGALLMIVTDTAARSLAFPYQLPTGLFAALLGGPYLVVMISRQRR</sequence>
<feature type="transmembrane region" description="Helical" evidence="9">
    <location>
        <begin position="119"/>
        <end position="136"/>
    </location>
</feature>
<protein>
    <submittedName>
        <fullName evidence="10">Fe(3+)-hydroxamate ABC transporter permease FhuB</fullName>
    </submittedName>
</protein>
<comment type="subcellular location">
    <subcellularLocation>
        <location evidence="1">Cell membrane</location>
        <topology evidence="1">Multi-pass membrane protein</topology>
    </subcellularLocation>
</comment>
<evidence type="ECO:0000256" key="2">
    <source>
        <dbReference type="ARBA" id="ARBA00007935"/>
    </source>
</evidence>
<feature type="transmembrane region" description="Helical" evidence="9">
    <location>
        <begin position="335"/>
        <end position="356"/>
    </location>
</feature>
<dbReference type="PANTHER" id="PTHR30472">
    <property type="entry name" value="FERRIC ENTEROBACTIN TRANSPORT SYSTEM PERMEASE PROTEIN"/>
    <property type="match status" value="1"/>
</dbReference>
<name>A0A371X2Q5_9HYPH</name>
<feature type="transmembrane region" description="Helical" evidence="9">
    <location>
        <begin position="534"/>
        <end position="554"/>
    </location>
</feature>
<dbReference type="Gene3D" id="1.10.3470.10">
    <property type="entry name" value="ABC transporter involved in vitamin B12 uptake, BtuC"/>
    <property type="match status" value="2"/>
</dbReference>
<feature type="transmembrane region" description="Helical" evidence="9">
    <location>
        <begin position="404"/>
        <end position="424"/>
    </location>
</feature>
<feature type="transmembrane region" description="Helical" evidence="9">
    <location>
        <begin position="505"/>
        <end position="527"/>
    </location>
</feature>
<dbReference type="InterPro" id="IPR000522">
    <property type="entry name" value="ABC_transptr_permease_BtuC"/>
</dbReference>
<dbReference type="SUPFAM" id="SSF81345">
    <property type="entry name" value="ABC transporter involved in vitamin B12 uptake, BtuC"/>
    <property type="match status" value="2"/>
</dbReference>
<dbReference type="GO" id="GO:0033214">
    <property type="term" value="P:siderophore-iron import into cell"/>
    <property type="evidence" value="ECO:0007669"/>
    <property type="project" value="TreeGrafter"/>
</dbReference>
<keyword evidence="4" id="KW-1003">Cell membrane</keyword>
<feature type="transmembrane region" description="Helical" evidence="9">
    <location>
        <begin position="574"/>
        <end position="592"/>
    </location>
</feature>
<feature type="transmembrane region" description="Helical" evidence="9">
    <location>
        <begin position="449"/>
        <end position="467"/>
    </location>
</feature>
<feature type="transmembrane region" description="Helical" evidence="9">
    <location>
        <begin position="479"/>
        <end position="499"/>
    </location>
</feature>
<dbReference type="InterPro" id="IPR037294">
    <property type="entry name" value="ABC_BtuC-like"/>
</dbReference>
<dbReference type="CDD" id="cd06550">
    <property type="entry name" value="TM_ABC_iron-siderophores_like"/>
    <property type="match status" value="1"/>
</dbReference>
<evidence type="ECO:0000256" key="1">
    <source>
        <dbReference type="ARBA" id="ARBA00004651"/>
    </source>
</evidence>
<proteinExistence type="inferred from homology"/>
<feature type="transmembrane region" description="Helical" evidence="9">
    <location>
        <begin position="251"/>
        <end position="270"/>
    </location>
</feature>
<feature type="transmembrane region" description="Helical" evidence="9">
    <location>
        <begin position="690"/>
        <end position="710"/>
    </location>
</feature>
<keyword evidence="7 9" id="KW-0472">Membrane</keyword>
<evidence type="ECO:0000256" key="9">
    <source>
        <dbReference type="SAM" id="Phobius"/>
    </source>
</evidence>
<dbReference type="PANTHER" id="PTHR30472:SF37">
    <property type="entry name" value="FE(3+) DICITRATE TRANSPORT SYSTEM PERMEASE PROTEIN FECD-RELATED"/>
    <property type="match status" value="1"/>
</dbReference>
<feature type="transmembrane region" description="Helical" evidence="9">
    <location>
        <begin position="282"/>
        <end position="299"/>
    </location>
</feature>
<evidence type="ECO:0000256" key="3">
    <source>
        <dbReference type="ARBA" id="ARBA00022448"/>
    </source>
</evidence>
<dbReference type="AlphaFoldDB" id="A0A371X2Q5"/>
<feature type="transmembrane region" description="Helical" evidence="9">
    <location>
        <begin position="76"/>
        <end position="99"/>
    </location>
</feature>
<keyword evidence="3" id="KW-0813">Transport</keyword>
<dbReference type="GO" id="GO:0005886">
    <property type="term" value="C:plasma membrane"/>
    <property type="evidence" value="ECO:0007669"/>
    <property type="project" value="UniProtKB-SubCell"/>
</dbReference>
<organism evidence="10 11">
    <name type="scientific">Fulvimarina endophytica</name>
    <dbReference type="NCBI Taxonomy" id="2293836"/>
    <lineage>
        <taxon>Bacteria</taxon>
        <taxon>Pseudomonadati</taxon>
        <taxon>Pseudomonadota</taxon>
        <taxon>Alphaproteobacteria</taxon>
        <taxon>Hyphomicrobiales</taxon>
        <taxon>Aurantimonadaceae</taxon>
        <taxon>Fulvimarina</taxon>
    </lineage>
</organism>
<feature type="transmembrane region" description="Helical" evidence="9">
    <location>
        <begin position="176"/>
        <end position="194"/>
    </location>
</feature>
<evidence type="ECO:0000256" key="5">
    <source>
        <dbReference type="ARBA" id="ARBA00022692"/>
    </source>
</evidence>
<feature type="transmembrane region" description="Helical" evidence="9">
    <location>
        <begin position="362"/>
        <end position="383"/>
    </location>
</feature>
<feature type="region of interest" description="Disordered" evidence="8">
    <location>
        <begin position="1"/>
        <end position="54"/>
    </location>
</feature>
<accession>A0A371X2Q5</accession>
<keyword evidence="5 9" id="KW-0812">Transmembrane</keyword>
<dbReference type="Proteomes" id="UP000264310">
    <property type="component" value="Unassembled WGS sequence"/>
</dbReference>
<dbReference type="NCBIfam" id="NF007866">
    <property type="entry name" value="PRK10577.1-2"/>
    <property type="match status" value="1"/>
</dbReference>
<evidence type="ECO:0000256" key="4">
    <source>
        <dbReference type="ARBA" id="ARBA00022475"/>
    </source>
</evidence>
<comment type="similarity">
    <text evidence="2">Belongs to the binding-protein-dependent transport system permease family. FecCD subfamily.</text>
</comment>
<gene>
    <name evidence="10" type="primary">fhuB</name>
    <name evidence="10" type="ORF">DYI37_10845</name>
</gene>
<dbReference type="GO" id="GO:0022857">
    <property type="term" value="F:transmembrane transporter activity"/>
    <property type="evidence" value="ECO:0007669"/>
    <property type="project" value="InterPro"/>
</dbReference>
<keyword evidence="11" id="KW-1185">Reference proteome</keyword>
<feature type="transmembrane region" description="Helical" evidence="9">
    <location>
        <begin position="148"/>
        <end position="170"/>
    </location>
</feature>
<evidence type="ECO:0000313" key="10">
    <source>
        <dbReference type="EMBL" id="RFC63510.1"/>
    </source>
</evidence>
<dbReference type="EMBL" id="QURL01000004">
    <property type="protein sequence ID" value="RFC63510.1"/>
    <property type="molecule type" value="Genomic_DNA"/>
</dbReference>
<evidence type="ECO:0000256" key="7">
    <source>
        <dbReference type="ARBA" id="ARBA00023136"/>
    </source>
</evidence>
<feature type="compositionally biased region" description="Basic residues" evidence="8">
    <location>
        <begin position="34"/>
        <end position="53"/>
    </location>
</feature>
<comment type="caution">
    <text evidence="10">The sequence shown here is derived from an EMBL/GenBank/DDBJ whole genome shotgun (WGS) entry which is preliminary data.</text>
</comment>